<keyword evidence="4" id="KW-0472">Membrane</keyword>
<dbReference type="PRINTS" id="PR00260">
    <property type="entry name" value="CHEMTRNSDUCR"/>
</dbReference>
<dbReference type="EMBL" id="CP002394">
    <property type="protein sequence ID" value="ADU28681.1"/>
    <property type="molecule type" value="Genomic_DNA"/>
</dbReference>
<dbReference type="HOGENOM" id="CLU_000445_107_19_9"/>
<name>E6TVX2_EVAC2</name>
<protein>
    <submittedName>
        <fullName evidence="6">Methyl-accepting chemotaxis sensory transducer with Cache sensor</fullName>
    </submittedName>
</protein>
<dbReference type="GO" id="GO:0016020">
    <property type="term" value="C:membrane"/>
    <property type="evidence" value="ECO:0007669"/>
    <property type="project" value="InterPro"/>
</dbReference>
<keyword evidence="4" id="KW-0812">Transmembrane</keyword>
<dbReference type="Gene3D" id="1.10.287.950">
    <property type="entry name" value="Methyl-accepting chemotaxis protein"/>
    <property type="match status" value="1"/>
</dbReference>
<evidence type="ECO:0000259" key="5">
    <source>
        <dbReference type="PROSITE" id="PS50111"/>
    </source>
</evidence>
<gene>
    <name evidence="6" type="ordered locus">Bcell_0399</name>
</gene>
<evidence type="ECO:0000256" key="1">
    <source>
        <dbReference type="ARBA" id="ARBA00023224"/>
    </source>
</evidence>
<proteinExistence type="inferred from homology"/>
<dbReference type="SMART" id="SM00283">
    <property type="entry name" value="MA"/>
    <property type="match status" value="1"/>
</dbReference>
<keyword evidence="1 3" id="KW-0807">Transducer</keyword>
<keyword evidence="7" id="KW-1185">Reference proteome</keyword>
<feature type="transmembrane region" description="Helical" evidence="4">
    <location>
        <begin position="28"/>
        <end position="45"/>
    </location>
</feature>
<dbReference type="Pfam" id="PF22673">
    <property type="entry name" value="MCP-like_PDC_1"/>
    <property type="match status" value="1"/>
</dbReference>
<dbReference type="Gene3D" id="3.30.450.20">
    <property type="entry name" value="PAS domain"/>
    <property type="match status" value="1"/>
</dbReference>
<dbReference type="eggNOG" id="COG0840">
    <property type="taxonomic scope" value="Bacteria"/>
</dbReference>
<evidence type="ECO:0000313" key="7">
    <source>
        <dbReference type="Proteomes" id="UP000001401"/>
    </source>
</evidence>
<dbReference type="GO" id="GO:0006935">
    <property type="term" value="P:chemotaxis"/>
    <property type="evidence" value="ECO:0007669"/>
    <property type="project" value="InterPro"/>
</dbReference>
<evidence type="ECO:0000256" key="3">
    <source>
        <dbReference type="PROSITE-ProRule" id="PRU00284"/>
    </source>
</evidence>
<dbReference type="GO" id="GO:0004888">
    <property type="term" value="F:transmembrane signaling receptor activity"/>
    <property type="evidence" value="ECO:0007669"/>
    <property type="project" value="InterPro"/>
</dbReference>
<dbReference type="InterPro" id="IPR004090">
    <property type="entry name" value="Chemotax_Me-accpt_rcpt"/>
</dbReference>
<evidence type="ECO:0000313" key="6">
    <source>
        <dbReference type="EMBL" id="ADU28681.1"/>
    </source>
</evidence>
<feature type="domain" description="Methyl-accepting transducer" evidence="5">
    <location>
        <begin position="288"/>
        <end position="545"/>
    </location>
</feature>
<dbReference type="STRING" id="649639.Bcell_0399"/>
<dbReference type="InterPro" id="IPR004089">
    <property type="entry name" value="MCPsignal_dom"/>
</dbReference>
<organism evidence="6 7">
    <name type="scientific">Evansella cellulosilytica (strain ATCC 21833 / DSM 2522 / FERM P-1141 / JCM 9156 / N-4)</name>
    <name type="common">Bacillus cellulosilyticus</name>
    <dbReference type="NCBI Taxonomy" id="649639"/>
    <lineage>
        <taxon>Bacteria</taxon>
        <taxon>Bacillati</taxon>
        <taxon>Bacillota</taxon>
        <taxon>Bacilli</taxon>
        <taxon>Bacillales</taxon>
        <taxon>Bacillaceae</taxon>
        <taxon>Evansella</taxon>
    </lineage>
</organism>
<dbReference type="GO" id="GO:0007165">
    <property type="term" value="P:signal transduction"/>
    <property type="evidence" value="ECO:0007669"/>
    <property type="project" value="UniProtKB-KW"/>
</dbReference>
<evidence type="ECO:0000256" key="4">
    <source>
        <dbReference type="SAM" id="Phobius"/>
    </source>
</evidence>
<dbReference type="SUPFAM" id="SSF58104">
    <property type="entry name" value="Methyl-accepting chemotaxis protein (MCP) signaling domain"/>
    <property type="match status" value="1"/>
</dbReference>
<dbReference type="AlphaFoldDB" id="E6TVX2"/>
<dbReference type="Proteomes" id="UP000001401">
    <property type="component" value="Chromosome"/>
</dbReference>
<dbReference type="RefSeq" id="WP_013487022.1">
    <property type="nucleotide sequence ID" value="NC_014829.1"/>
</dbReference>
<dbReference type="PANTHER" id="PTHR32089:SF112">
    <property type="entry name" value="LYSOZYME-LIKE PROTEIN-RELATED"/>
    <property type="match status" value="1"/>
</dbReference>
<dbReference type="KEGG" id="bco:Bcell_0399"/>
<keyword evidence="4" id="KW-1133">Transmembrane helix</keyword>
<dbReference type="PANTHER" id="PTHR32089">
    <property type="entry name" value="METHYL-ACCEPTING CHEMOTAXIS PROTEIN MCPB"/>
    <property type="match status" value="1"/>
</dbReference>
<reference evidence="6 7" key="1">
    <citation type="submission" date="2010-12" db="EMBL/GenBank/DDBJ databases">
        <title>Complete sequence of Bacillus cellulosilyticus DSM 2522.</title>
        <authorList>
            <consortium name="US DOE Joint Genome Institute"/>
            <person name="Lucas S."/>
            <person name="Copeland A."/>
            <person name="Lapidus A."/>
            <person name="Cheng J.-F."/>
            <person name="Bruce D."/>
            <person name="Goodwin L."/>
            <person name="Pitluck S."/>
            <person name="Chertkov O."/>
            <person name="Detter J.C."/>
            <person name="Han C."/>
            <person name="Tapia R."/>
            <person name="Land M."/>
            <person name="Hauser L."/>
            <person name="Jeffries C."/>
            <person name="Kyrpides N."/>
            <person name="Ivanova N."/>
            <person name="Mikhailova N."/>
            <person name="Brumm P."/>
            <person name="Mead D."/>
            <person name="Woyke T."/>
        </authorList>
    </citation>
    <scope>NUCLEOTIDE SEQUENCE [LARGE SCALE GENOMIC DNA]</scope>
    <source>
        <strain evidence="7">ATCC 21833 / DSM 2522 / FERM P-1141 / JCM 9156 / N-4</strain>
    </source>
</reference>
<dbReference type="PROSITE" id="PS50111">
    <property type="entry name" value="CHEMOTAXIS_TRANSDUC_2"/>
    <property type="match status" value="1"/>
</dbReference>
<evidence type="ECO:0000256" key="2">
    <source>
        <dbReference type="ARBA" id="ARBA00029447"/>
    </source>
</evidence>
<accession>E6TVX2</accession>
<comment type="similarity">
    <text evidence="2">Belongs to the methyl-accepting chemotaxis (MCP) protein family.</text>
</comment>
<sequence length="574" mass="63869">MKNLQLAILLTLFIISLATHTILPLNYLSLSFATISLLIGVYMVWQIHKSKRLLDFILGGIKKASLSDYIVIEKAITTTKSMYTSIQNHDFKNRDEVIKKLNIFLNENKQYLGVWAAWEPNQFDNNDALNINKNGNTHGQMSPYVYRGDKGIEVTYLEDLQNEKFYTRPLNEEKLTILEPFHFDIDGQETLMTTVAMPIRKNGKAVGVVGVDIHLKSAKNIHLNLLDYSTSEELDLERLVYTLKKQGGQYAIIGQAIQVLKEERSEMIEYLVNTTTEVSKSTAQFVNIAKQSSISANEVSSAIVDIASGASSQANETEQGTEKVELLGDIIEKDQLELQRLNELIIEITVNKEAAERVTHDLIKSNDTTTETMSEVANKLLKSTESTKKIERATDGILTITEQTNLLALNASIEAARAGEYGKGFAVVANEIRKLAEQSKQFSEGITKDISELGKNSKEASTTMKQLEEIIIYQSSNVNNVNDKLIDISKTVETMKDGITDLNHSGKQMTSNKGEIVAIMQSLSAVAEENAAGTEEITASIEELTGHVDKSTHSSEQLTNIVEQLKKVTDRLKV</sequence>
<dbReference type="Pfam" id="PF00015">
    <property type="entry name" value="MCPsignal"/>
    <property type="match status" value="1"/>
</dbReference>
<dbReference type="OrthoDB" id="9762005at2"/>
<dbReference type="CDD" id="cd12913">
    <property type="entry name" value="PDC1_MCP_like"/>
    <property type="match status" value="1"/>
</dbReference>